<evidence type="ECO:0000256" key="6">
    <source>
        <dbReference type="RuleBase" id="RU004057"/>
    </source>
</evidence>
<reference evidence="11" key="1">
    <citation type="submission" date="2022-05" db="EMBL/GenBank/DDBJ databases">
        <authorList>
            <person name="Sun H.-N."/>
        </authorList>
    </citation>
    <scope>NUCLEOTIDE SEQUENCE</scope>
    <source>
        <strain evidence="11">HB14</strain>
    </source>
</reference>
<reference evidence="11" key="2">
    <citation type="submission" date="2023-01" db="EMBL/GenBank/DDBJ databases">
        <title>Gilvimarinus xylanilyticus HB14 isolated from Caulerpa lentillifera aquaculture base in Hainan, China.</title>
        <authorList>
            <person name="Zhang Y.-J."/>
        </authorList>
    </citation>
    <scope>NUCLEOTIDE SEQUENCE</scope>
    <source>
        <strain evidence="11">HB14</strain>
    </source>
</reference>
<evidence type="ECO:0000256" key="5">
    <source>
        <dbReference type="ARBA" id="ARBA00023136"/>
    </source>
</evidence>
<evidence type="ECO:0000256" key="9">
    <source>
        <dbReference type="SAM" id="SignalP"/>
    </source>
</evidence>
<dbReference type="RefSeq" id="WP_253968998.1">
    <property type="nucleotide sequence ID" value="NZ_JAMFTH010000006.1"/>
</dbReference>
<gene>
    <name evidence="11" type="ORF">M6D89_15465</name>
</gene>
<dbReference type="EMBL" id="JAMFTH010000006">
    <property type="protein sequence ID" value="MCP8900706.1"/>
    <property type="molecule type" value="Genomic_DNA"/>
</dbReference>
<keyword evidence="4 8" id="KW-1133">Transmembrane helix</keyword>
<feature type="coiled-coil region" evidence="7">
    <location>
        <begin position="69"/>
        <end position="103"/>
    </location>
</feature>
<feature type="transmembrane region" description="Helical" evidence="8">
    <location>
        <begin position="365"/>
        <end position="388"/>
    </location>
</feature>
<dbReference type="InterPro" id="IPR002898">
    <property type="entry name" value="MotA_ExbB_proton_chnl"/>
</dbReference>
<keyword evidence="5 8" id="KW-0472">Membrane</keyword>
<evidence type="ECO:0000256" key="2">
    <source>
        <dbReference type="ARBA" id="ARBA00022475"/>
    </source>
</evidence>
<keyword evidence="6" id="KW-0653">Protein transport</keyword>
<evidence type="ECO:0000256" key="8">
    <source>
        <dbReference type="SAM" id="Phobius"/>
    </source>
</evidence>
<feature type="transmembrane region" description="Helical" evidence="8">
    <location>
        <begin position="408"/>
        <end position="428"/>
    </location>
</feature>
<feature type="signal peptide" evidence="9">
    <location>
        <begin position="1"/>
        <end position="25"/>
    </location>
</feature>
<keyword evidence="9" id="KW-0732">Signal</keyword>
<dbReference type="PIRSF" id="PIRSF037714">
    <property type="entry name" value="TolR"/>
    <property type="match status" value="1"/>
</dbReference>
<evidence type="ECO:0000256" key="1">
    <source>
        <dbReference type="ARBA" id="ARBA00004651"/>
    </source>
</evidence>
<dbReference type="GO" id="GO:0017038">
    <property type="term" value="P:protein import"/>
    <property type="evidence" value="ECO:0007669"/>
    <property type="project" value="TreeGrafter"/>
</dbReference>
<keyword evidence="6" id="KW-0813">Transport</keyword>
<comment type="similarity">
    <text evidence="6">Belongs to the exbB/tolQ family.</text>
</comment>
<feature type="domain" description="MotA/TolQ/ExbB proton channel" evidence="10">
    <location>
        <begin position="324"/>
        <end position="444"/>
    </location>
</feature>
<keyword evidence="2" id="KW-1003">Cell membrane</keyword>
<accession>A0A9X2I248</accession>
<keyword evidence="7" id="KW-0175">Coiled coil</keyword>
<feature type="transmembrane region" description="Helical" evidence="8">
    <location>
        <begin position="285"/>
        <end position="310"/>
    </location>
</feature>
<keyword evidence="3 8" id="KW-0812">Transmembrane</keyword>
<dbReference type="Pfam" id="PF01618">
    <property type="entry name" value="MotA_ExbB"/>
    <property type="match status" value="1"/>
</dbReference>
<sequence length="458" mass="49705">MKMKFAKSCLVAVAAGLLSTSVAVAQEDKAASLDELLNMVKDSRIQESAEHKKREQQFLREKNNQASLLTQAQNTLASEEARSERLEDTYAEQELEVEAKRQQFNERLGSLRELFGHLTSTAGDLRSTLSTSLISAQYPNRGEFLTGLIDKMNSNTRLPSIEEIERLWYEQQRQMVESGKVVKFNGTVIKSNGDRVEQEVVRIGSYNLVSEGKYLNYIPDGFKMEELARQPDAFLSSAQELQGASGGLVGVGIDPTGPTGGSLLTALIDSPTWGERWHQGGGVGYTITVVGIIGLLIGLWRIIYLTLVNAKVSSQLKSKKANTNNPLGRVLKVAEDNPNVDGETLELKLEEAVLKERPAIESGLAILKIIAAVAPLMGLLGTVVGMILTFQAITIFGAGDPKNMASGISSALITTVLGLVVAIPTVLLHTIVNGRAKRVIHVLEEQSAGIIAENAERK</sequence>
<keyword evidence="12" id="KW-1185">Reference proteome</keyword>
<protein>
    <submittedName>
        <fullName evidence="11">MotA/TolQ/ExbB proton channel family protein</fullName>
    </submittedName>
</protein>
<feature type="chain" id="PRO_5040867147" evidence="9">
    <location>
        <begin position="26"/>
        <end position="458"/>
    </location>
</feature>
<comment type="subcellular location">
    <subcellularLocation>
        <location evidence="1">Cell membrane</location>
        <topology evidence="1">Multi-pass membrane protein</topology>
    </subcellularLocation>
    <subcellularLocation>
        <location evidence="6">Membrane</location>
        <topology evidence="6">Multi-pass membrane protein</topology>
    </subcellularLocation>
</comment>
<proteinExistence type="inferred from homology"/>
<dbReference type="PANTHER" id="PTHR30625">
    <property type="entry name" value="PROTEIN TOLQ"/>
    <property type="match status" value="1"/>
</dbReference>
<evidence type="ECO:0000313" key="12">
    <source>
        <dbReference type="Proteomes" id="UP001139319"/>
    </source>
</evidence>
<evidence type="ECO:0000256" key="7">
    <source>
        <dbReference type="SAM" id="Coils"/>
    </source>
</evidence>
<dbReference type="InterPro" id="IPR017270">
    <property type="entry name" value="MotA/TolQ/ExbB-rel"/>
</dbReference>
<dbReference type="InterPro" id="IPR050790">
    <property type="entry name" value="ExbB/TolQ_transport"/>
</dbReference>
<dbReference type="GO" id="GO:0005886">
    <property type="term" value="C:plasma membrane"/>
    <property type="evidence" value="ECO:0007669"/>
    <property type="project" value="UniProtKB-SubCell"/>
</dbReference>
<dbReference type="PANTHER" id="PTHR30625:SF11">
    <property type="entry name" value="MOTA_TOLQ_EXBB PROTON CHANNEL DOMAIN-CONTAINING PROTEIN"/>
    <property type="match status" value="1"/>
</dbReference>
<evidence type="ECO:0000259" key="10">
    <source>
        <dbReference type="Pfam" id="PF01618"/>
    </source>
</evidence>
<comment type="caution">
    <text evidence="11">The sequence shown here is derived from an EMBL/GenBank/DDBJ whole genome shotgun (WGS) entry which is preliminary data.</text>
</comment>
<evidence type="ECO:0000256" key="3">
    <source>
        <dbReference type="ARBA" id="ARBA00022692"/>
    </source>
</evidence>
<name>A0A9X2I248_9GAMM</name>
<dbReference type="AlphaFoldDB" id="A0A9X2I248"/>
<evidence type="ECO:0000313" key="11">
    <source>
        <dbReference type="EMBL" id="MCP8900706.1"/>
    </source>
</evidence>
<dbReference type="Proteomes" id="UP001139319">
    <property type="component" value="Unassembled WGS sequence"/>
</dbReference>
<evidence type="ECO:0000256" key="4">
    <source>
        <dbReference type="ARBA" id="ARBA00022989"/>
    </source>
</evidence>
<organism evidence="11 12">
    <name type="scientific">Gilvimarinus xylanilyticus</name>
    <dbReference type="NCBI Taxonomy" id="2944139"/>
    <lineage>
        <taxon>Bacteria</taxon>
        <taxon>Pseudomonadati</taxon>
        <taxon>Pseudomonadota</taxon>
        <taxon>Gammaproteobacteria</taxon>
        <taxon>Cellvibrionales</taxon>
        <taxon>Cellvibrionaceae</taxon>
        <taxon>Gilvimarinus</taxon>
    </lineage>
</organism>